<feature type="signal peptide" evidence="1">
    <location>
        <begin position="1"/>
        <end position="25"/>
    </location>
</feature>
<gene>
    <name evidence="2" type="ORF">ENR64_21870</name>
</gene>
<reference evidence="2" key="1">
    <citation type="journal article" date="2020" name="mSystems">
        <title>Genome- and Community-Level Interaction Insights into Carbon Utilization and Element Cycling Functions of Hydrothermarchaeota in Hydrothermal Sediment.</title>
        <authorList>
            <person name="Zhou Z."/>
            <person name="Liu Y."/>
            <person name="Xu W."/>
            <person name="Pan J."/>
            <person name="Luo Z.H."/>
            <person name="Li M."/>
        </authorList>
    </citation>
    <scope>NUCLEOTIDE SEQUENCE [LARGE SCALE GENOMIC DNA]</scope>
    <source>
        <strain evidence="2">SpSt-418</strain>
    </source>
</reference>
<accession>A0A7C3KJ53</accession>
<organism evidence="2">
    <name type="scientific">Oscillatoriales cyanobacterium SpSt-418</name>
    <dbReference type="NCBI Taxonomy" id="2282169"/>
    <lineage>
        <taxon>Bacteria</taxon>
        <taxon>Bacillati</taxon>
        <taxon>Cyanobacteriota</taxon>
        <taxon>Cyanophyceae</taxon>
        <taxon>Oscillatoriophycideae</taxon>
        <taxon>Oscillatoriales</taxon>
    </lineage>
</organism>
<keyword evidence="1" id="KW-0732">Signal</keyword>
<protein>
    <submittedName>
        <fullName evidence="2">Uncharacterized protein</fullName>
    </submittedName>
</protein>
<comment type="caution">
    <text evidence="2">The sequence shown here is derived from an EMBL/GenBank/DDBJ whole genome shotgun (WGS) entry which is preliminary data.</text>
</comment>
<sequence length="205" mass="23424">MKWLSTLLWAIAPCTPFLGTSAALADLPTTPLIAVQRTTCPSEVQELTRTMLRDLPAYINRVYARIVYPQIDDWSYAILASQPNFEPLPVDSSEYPNPADESLQQVFFTVLERQYQDNKWSLLQQHHWLFLARSETRWEVAFMFSRINPYPTTATSTPTPPRESSQETTAQAIRIWLRDCQAGKIPAIAPTSFSNQTTKNTKTLR</sequence>
<name>A0A7C3KJ53_9CYAN</name>
<dbReference type="AlphaFoldDB" id="A0A7C3KJ53"/>
<evidence type="ECO:0000256" key="1">
    <source>
        <dbReference type="SAM" id="SignalP"/>
    </source>
</evidence>
<proteinExistence type="predicted"/>
<feature type="chain" id="PRO_5027855062" evidence="1">
    <location>
        <begin position="26"/>
        <end position="205"/>
    </location>
</feature>
<evidence type="ECO:0000313" key="2">
    <source>
        <dbReference type="EMBL" id="HFN00343.1"/>
    </source>
</evidence>
<dbReference type="EMBL" id="DSRU01000319">
    <property type="protein sequence ID" value="HFN00343.1"/>
    <property type="molecule type" value="Genomic_DNA"/>
</dbReference>